<keyword evidence="3" id="KW-1185">Reference proteome</keyword>
<dbReference type="Pfam" id="PF11300">
    <property type="entry name" value="DUF3102"/>
    <property type="match status" value="1"/>
</dbReference>
<accession>A0ABM5P7R8</accession>
<organism evidence="2 3">
    <name type="scientific">Dehalobacter restrictus (strain DSM 9455 / PER-K23)</name>
    <dbReference type="NCBI Taxonomy" id="871738"/>
    <lineage>
        <taxon>Bacteria</taxon>
        <taxon>Bacillati</taxon>
        <taxon>Bacillota</taxon>
        <taxon>Clostridia</taxon>
        <taxon>Eubacteriales</taxon>
        <taxon>Desulfitobacteriaceae</taxon>
        <taxon>Dehalobacter</taxon>
    </lineage>
</organism>
<dbReference type="EMBL" id="CP007033">
    <property type="protein sequence ID" value="AHF10633.1"/>
    <property type="molecule type" value="Genomic_DNA"/>
</dbReference>
<evidence type="ECO:0000313" key="2">
    <source>
        <dbReference type="EMBL" id="AHF10633.1"/>
    </source>
</evidence>
<proteinExistence type="predicted"/>
<protein>
    <submittedName>
        <fullName evidence="2">Preprotein translocase SecA</fullName>
    </submittedName>
</protein>
<evidence type="ECO:0000256" key="1">
    <source>
        <dbReference type="SAM" id="MobiDB-lite"/>
    </source>
</evidence>
<gene>
    <name evidence="2" type="ORF">DEHRE_11620</name>
</gene>
<name>A0ABM5P7R8_DEHRP</name>
<sequence length="295" mass="32986">MDNPATERTPLVIAAEIKMITCQTKKILLTSAIEIGRHLQEAKAMLKHGEWIKWLEESVNYSRRTASRLIKLYEEYGPSFPEGSDSSNGTPVSHLTYIQALLLLGLPAEEREEFITHNDVGSMTKQELQQALKDRDQANQAKEQALQEKGQALQENQLLKKGLETIDSTISELKKEHAKALPRPTNPEHVNAEALSANDTSSAGDVPSATTAPFTHNLKTERNPDAYIKYVEKCDACSKTIADTFFDLTTALTNLAHIDPELKEEKRKAANQLIDYMAETIKVWPPPKKPLRVNS</sequence>
<evidence type="ECO:0000313" key="3">
    <source>
        <dbReference type="Proteomes" id="UP000018934"/>
    </source>
</evidence>
<reference evidence="2 3" key="1">
    <citation type="journal article" date="2013" name="Stand. Genomic Sci.">
        <title>Complete genome sequence of Dehalobacter restrictus PER-K23(T.).</title>
        <authorList>
            <person name="Kruse T."/>
            <person name="Maillard J."/>
            <person name="Goodwin L."/>
            <person name="Woyke T."/>
            <person name="Teshima H."/>
            <person name="Bruce D."/>
            <person name="Detter C."/>
            <person name="Tapia R."/>
            <person name="Han C."/>
            <person name="Huntemann M."/>
            <person name="Wei C.L."/>
            <person name="Han J."/>
            <person name="Chen A."/>
            <person name="Kyrpides N."/>
            <person name="Szeto E."/>
            <person name="Markowitz V."/>
            <person name="Ivanova N."/>
            <person name="Pagani I."/>
            <person name="Pati A."/>
            <person name="Pitluck S."/>
            <person name="Nolan M."/>
            <person name="Holliger C."/>
            <person name="Smidt H."/>
        </authorList>
    </citation>
    <scope>NUCLEOTIDE SEQUENCE [LARGE SCALE GENOMIC DNA]</scope>
    <source>
        <strain evidence="3">DSM 9455</strain>
    </source>
</reference>
<dbReference type="Proteomes" id="UP000018934">
    <property type="component" value="Chromosome"/>
</dbReference>
<dbReference type="InterPro" id="IPR021451">
    <property type="entry name" value="DUF3102"/>
</dbReference>
<feature type="region of interest" description="Disordered" evidence="1">
    <location>
        <begin position="126"/>
        <end position="148"/>
    </location>
</feature>
<dbReference type="RefSeq" id="WP_025206034.1">
    <property type="nucleotide sequence ID" value="NZ_CP007033.1"/>
</dbReference>